<dbReference type="EMBL" id="BOVJ01000089">
    <property type="protein sequence ID" value="GIQ64322.1"/>
    <property type="molecule type" value="Genomic_DNA"/>
</dbReference>
<proteinExistence type="inferred from homology"/>
<evidence type="ECO:0000313" key="8">
    <source>
        <dbReference type="Proteomes" id="UP000680304"/>
    </source>
</evidence>
<keyword evidence="4 6" id="KW-0472">Membrane</keyword>
<dbReference type="Proteomes" id="UP000680304">
    <property type="component" value="Unassembled WGS sequence"/>
</dbReference>
<sequence>MQQLTVSGICALVGSIITFSFGVWPETLTFLLVAMGVDYVTGIAASLKEKKGLSSLTGAWGLARKGLTLLVIMLTHRIDVLLGTEGMTMGAAIYFYIVNELISIVENYGRLGLPLPDSLRRSIALLKDRTDDDDDTPSTDRRP</sequence>
<evidence type="ECO:0000256" key="1">
    <source>
        <dbReference type="ARBA" id="ARBA00004141"/>
    </source>
</evidence>
<feature type="transmembrane region" description="Helical" evidence="6">
    <location>
        <begin position="30"/>
        <end position="47"/>
    </location>
</feature>
<evidence type="ECO:0000256" key="6">
    <source>
        <dbReference type="SAM" id="Phobius"/>
    </source>
</evidence>
<feature type="transmembrane region" description="Helical" evidence="6">
    <location>
        <begin position="7"/>
        <end position="24"/>
    </location>
</feature>
<dbReference type="Pfam" id="PF05105">
    <property type="entry name" value="Phage_holin_4_1"/>
    <property type="match status" value="1"/>
</dbReference>
<organism evidence="7 8">
    <name type="scientific">Paenibacillus cisolokensis</name>
    <dbReference type="NCBI Taxonomy" id="1658519"/>
    <lineage>
        <taxon>Bacteria</taxon>
        <taxon>Bacillati</taxon>
        <taxon>Bacillota</taxon>
        <taxon>Bacilli</taxon>
        <taxon>Bacillales</taxon>
        <taxon>Paenibacillaceae</taxon>
        <taxon>Paenibacillus</taxon>
    </lineage>
</organism>
<evidence type="ECO:0000256" key="2">
    <source>
        <dbReference type="ARBA" id="ARBA00022692"/>
    </source>
</evidence>
<reference evidence="7 8" key="1">
    <citation type="submission" date="2021-04" db="EMBL/GenBank/DDBJ databases">
        <title>Draft genome sequence of Paenibacillus cisolokensis, LC2-13A.</title>
        <authorList>
            <person name="Uke A."/>
            <person name="Chhe C."/>
            <person name="Baramee S."/>
            <person name="Kosugi A."/>
        </authorList>
    </citation>
    <scope>NUCLEOTIDE SEQUENCE [LARGE SCALE GENOMIC DNA]</scope>
    <source>
        <strain evidence="7 8">LC2-13A</strain>
    </source>
</reference>
<evidence type="ECO:0000256" key="3">
    <source>
        <dbReference type="ARBA" id="ARBA00022989"/>
    </source>
</evidence>
<evidence type="ECO:0000256" key="5">
    <source>
        <dbReference type="ARBA" id="ARBA00023600"/>
    </source>
</evidence>
<gene>
    <name evidence="7" type="ORF">PACILC2_28900</name>
</gene>
<dbReference type="InterPro" id="IPR006480">
    <property type="entry name" value="Phage_holin_4_1"/>
</dbReference>
<dbReference type="RefSeq" id="WP_062494292.1">
    <property type="nucleotide sequence ID" value="NZ_BOVJ01000089.1"/>
</dbReference>
<name>A0ABQ4N7W2_9BACL</name>
<accession>A0ABQ4N7W2</accession>
<protein>
    <recommendedName>
        <fullName evidence="9">Holin</fullName>
    </recommendedName>
</protein>
<evidence type="ECO:0000256" key="4">
    <source>
        <dbReference type="ARBA" id="ARBA00023136"/>
    </source>
</evidence>
<dbReference type="NCBIfam" id="TIGR01593">
    <property type="entry name" value="holin_tox_secr"/>
    <property type="match status" value="1"/>
</dbReference>
<comment type="caution">
    <text evidence="7">The sequence shown here is derived from an EMBL/GenBank/DDBJ whole genome shotgun (WGS) entry which is preliminary data.</text>
</comment>
<comment type="similarity">
    <text evidence="5">Belongs to the bacteriophage holin family. Cp-1 holin subfamily.</text>
</comment>
<keyword evidence="3 6" id="KW-1133">Transmembrane helix</keyword>
<keyword evidence="2 6" id="KW-0812">Transmembrane</keyword>
<keyword evidence="8" id="KW-1185">Reference proteome</keyword>
<comment type="subcellular location">
    <subcellularLocation>
        <location evidence="1">Membrane</location>
        <topology evidence="1">Multi-pass membrane protein</topology>
    </subcellularLocation>
</comment>
<evidence type="ECO:0000313" key="7">
    <source>
        <dbReference type="EMBL" id="GIQ64322.1"/>
    </source>
</evidence>
<evidence type="ECO:0008006" key="9">
    <source>
        <dbReference type="Google" id="ProtNLM"/>
    </source>
</evidence>